<evidence type="ECO:0000256" key="2">
    <source>
        <dbReference type="SAM" id="Coils"/>
    </source>
</evidence>
<gene>
    <name evidence="4" type="ORF">IFM89_009706</name>
</gene>
<keyword evidence="5" id="KW-1185">Reference proteome</keyword>
<dbReference type="PANTHER" id="PTHR31342">
    <property type="entry name" value="PROTEIN CHUP1, CHLOROPLASTIC"/>
    <property type="match status" value="1"/>
</dbReference>
<name>A0A835HDX2_9MAGN</name>
<organism evidence="4 5">
    <name type="scientific">Coptis chinensis</name>
    <dbReference type="NCBI Taxonomy" id="261450"/>
    <lineage>
        <taxon>Eukaryota</taxon>
        <taxon>Viridiplantae</taxon>
        <taxon>Streptophyta</taxon>
        <taxon>Embryophyta</taxon>
        <taxon>Tracheophyta</taxon>
        <taxon>Spermatophyta</taxon>
        <taxon>Magnoliopsida</taxon>
        <taxon>Ranunculales</taxon>
        <taxon>Ranunculaceae</taxon>
        <taxon>Coptidoideae</taxon>
        <taxon>Coptis</taxon>
    </lineage>
</organism>
<accession>A0A835HDX2</accession>
<comment type="caution">
    <text evidence="4">The sequence shown here is derived from an EMBL/GenBank/DDBJ whole genome shotgun (WGS) entry which is preliminary data.</text>
</comment>
<keyword evidence="1 2" id="KW-0175">Coiled coil</keyword>
<feature type="region of interest" description="Disordered" evidence="3">
    <location>
        <begin position="171"/>
        <end position="198"/>
    </location>
</feature>
<evidence type="ECO:0000256" key="3">
    <source>
        <dbReference type="SAM" id="MobiDB-lite"/>
    </source>
</evidence>
<feature type="coiled-coil region" evidence="2">
    <location>
        <begin position="20"/>
        <end position="84"/>
    </location>
</feature>
<evidence type="ECO:0000313" key="5">
    <source>
        <dbReference type="Proteomes" id="UP000631114"/>
    </source>
</evidence>
<evidence type="ECO:0000313" key="4">
    <source>
        <dbReference type="EMBL" id="KAF9596358.1"/>
    </source>
</evidence>
<dbReference type="GO" id="GO:0072699">
    <property type="term" value="P:protein localization to cortical microtubule cytoskeleton"/>
    <property type="evidence" value="ECO:0007669"/>
    <property type="project" value="TreeGrafter"/>
</dbReference>
<sequence length="469" mass="53561">MGKKIFSRLSFSRPKTDIVVEELRDKETRLQKEVRDLKTDKEDELKSKDAKLENFKERIRSLEIENIELKRKRFEEERMMMDDNKLRKTDHCFSQSQRFQGKVSSFRKSNNIALFVGSNNPEKLVSVDNPIHTRSTSLEQVYVRPKVARLPNPPPKPSSTVLLSSALKIPPMAKSSAPPPPPPPPPMPVKGGKAVGGGDKVKRVPEVVGLYHSLMRRDTQQKDSGGVGMLSVGNTRDMIGEIENRSSHLRAIKTDVEVQKEFIEYLRKEVDNAAFTNIEDVVAFMKWLDEELSYLVDERAVLKHFEWPEHKGDALREAVFGYCDLKKVESEAISFSDDHLRQNCGSALKKMQGLLEKLEHGAFHLSRMRESATKKYKTFSIPTNWMLDNGIKGASVKLAMKYMKRVSAELEYVGGGSEREELILQGVKFAFRVHQFAGGFDTETTRAFEELRNKTRSCHMQCQNQQQQN</sequence>
<reference evidence="4 5" key="1">
    <citation type="submission" date="2020-10" db="EMBL/GenBank/DDBJ databases">
        <title>The Coptis chinensis genome and diversification of protoberbering-type alkaloids.</title>
        <authorList>
            <person name="Wang B."/>
            <person name="Shu S."/>
            <person name="Song C."/>
            <person name="Liu Y."/>
        </authorList>
    </citation>
    <scope>NUCLEOTIDE SEQUENCE [LARGE SCALE GENOMIC DNA]</scope>
    <source>
        <strain evidence="4">HL-2020</strain>
        <tissue evidence="4">Leaf</tissue>
    </source>
</reference>
<evidence type="ECO:0008006" key="6">
    <source>
        <dbReference type="Google" id="ProtNLM"/>
    </source>
</evidence>
<proteinExistence type="predicted"/>
<dbReference type="OrthoDB" id="1922539at2759"/>
<feature type="compositionally biased region" description="Pro residues" evidence="3">
    <location>
        <begin position="177"/>
        <end position="188"/>
    </location>
</feature>
<dbReference type="PANTHER" id="PTHR31342:SF18">
    <property type="entry name" value="OS01G0651932 PROTEIN"/>
    <property type="match status" value="1"/>
</dbReference>
<dbReference type="GO" id="GO:0055028">
    <property type="term" value="C:cortical microtubule"/>
    <property type="evidence" value="ECO:0007669"/>
    <property type="project" value="TreeGrafter"/>
</dbReference>
<dbReference type="Proteomes" id="UP000631114">
    <property type="component" value="Unassembled WGS sequence"/>
</dbReference>
<dbReference type="SUPFAM" id="SSF101447">
    <property type="entry name" value="Formin homology 2 domain (FH2 domain)"/>
    <property type="match status" value="1"/>
</dbReference>
<protein>
    <recommendedName>
        <fullName evidence="6">Protein CHUP1, chloroplastic</fullName>
    </recommendedName>
</protein>
<dbReference type="EMBL" id="JADFTS010000007">
    <property type="protein sequence ID" value="KAF9596358.1"/>
    <property type="molecule type" value="Genomic_DNA"/>
</dbReference>
<evidence type="ECO:0000256" key="1">
    <source>
        <dbReference type="ARBA" id="ARBA00023054"/>
    </source>
</evidence>
<dbReference type="AlphaFoldDB" id="A0A835HDX2"/>
<dbReference type="InterPro" id="IPR040265">
    <property type="entry name" value="CHUP1/IPGA1-like"/>
</dbReference>